<dbReference type="Gramene" id="rna-AYBTSS11_LOCUS25457">
    <property type="protein sequence ID" value="CAJ1973396.1"/>
    <property type="gene ID" value="gene-AYBTSS11_LOCUS25457"/>
</dbReference>
<accession>A0AA86TBQ9</accession>
<protein>
    <submittedName>
        <fullName evidence="1">Uncharacterized protein</fullName>
    </submittedName>
</protein>
<reference evidence="1" key="1">
    <citation type="submission" date="2023-10" db="EMBL/GenBank/DDBJ databases">
        <authorList>
            <person name="Domelevo Entfellner J.-B."/>
        </authorList>
    </citation>
    <scope>NUCLEOTIDE SEQUENCE</scope>
</reference>
<gene>
    <name evidence="1" type="ORF">AYBTSS11_LOCUS25457</name>
</gene>
<proteinExistence type="predicted"/>
<organism evidence="1 2">
    <name type="scientific">Sphenostylis stenocarpa</name>
    <dbReference type="NCBI Taxonomy" id="92480"/>
    <lineage>
        <taxon>Eukaryota</taxon>
        <taxon>Viridiplantae</taxon>
        <taxon>Streptophyta</taxon>
        <taxon>Embryophyta</taxon>
        <taxon>Tracheophyta</taxon>
        <taxon>Spermatophyta</taxon>
        <taxon>Magnoliopsida</taxon>
        <taxon>eudicotyledons</taxon>
        <taxon>Gunneridae</taxon>
        <taxon>Pentapetalae</taxon>
        <taxon>rosids</taxon>
        <taxon>fabids</taxon>
        <taxon>Fabales</taxon>
        <taxon>Fabaceae</taxon>
        <taxon>Papilionoideae</taxon>
        <taxon>50 kb inversion clade</taxon>
        <taxon>NPAAA clade</taxon>
        <taxon>indigoferoid/millettioid clade</taxon>
        <taxon>Phaseoleae</taxon>
        <taxon>Sphenostylis</taxon>
    </lineage>
</organism>
<keyword evidence="2" id="KW-1185">Reference proteome</keyword>
<sequence>MNGRIIEVKDEGKRIMQGKSRHLRAIEFEGHVSLIDKTLKPHARARLRNVTRLLNA</sequence>
<evidence type="ECO:0000313" key="1">
    <source>
        <dbReference type="EMBL" id="CAJ1973396.1"/>
    </source>
</evidence>
<dbReference type="AlphaFoldDB" id="A0AA86TBQ9"/>
<dbReference type="Proteomes" id="UP001189624">
    <property type="component" value="Chromosome 9"/>
</dbReference>
<dbReference type="EMBL" id="OY731406">
    <property type="protein sequence ID" value="CAJ1973396.1"/>
    <property type="molecule type" value="Genomic_DNA"/>
</dbReference>
<name>A0AA86TBQ9_9FABA</name>
<evidence type="ECO:0000313" key="2">
    <source>
        <dbReference type="Proteomes" id="UP001189624"/>
    </source>
</evidence>